<dbReference type="Pfam" id="PF13231">
    <property type="entry name" value="PMT_2"/>
    <property type="match status" value="1"/>
</dbReference>
<protein>
    <submittedName>
        <fullName evidence="10">Dolichyl-phosphate-mannose-protein mannosyltransferase</fullName>
    </submittedName>
</protein>
<evidence type="ECO:0000313" key="11">
    <source>
        <dbReference type="Proteomes" id="UP000256913"/>
    </source>
</evidence>
<feature type="transmembrane region" description="Helical" evidence="8">
    <location>
        <begin position="145"/>
        <end position="174"/>
    </location>
</feature>
<sequence>MAWGPVGAVAVLLGVAVAAGSNSYGYHRDELYFRLLGEHPAWGYVDQPPLTPLLARLMTSVFGDHLWALRIPGSLAVVATAILTALLARELGGGRAAQLLAALGAAGAFPLVFGHVLLTATVDMVVLAAVLLFVVRALQGNPRWWLAAGLGVGIGLYNKQLVVLTLIAIGVSLLAVGPRRVLASRWLWAGVAVALVVGAPNVIYQITHDWPQLKMANAIREDKGADSRTLFVPFQLVMLGIFVVPIWVAGFVRLWRTRELRAIALAYPVICVLVLVTGGQPYYPLGLMLALFAAGCPSAVRWAAARSGRRVLLGAAVVLNLAVAALVALPLMPVSALAKTPIADINQGTSDQIGWPVYVQQITSVYTSLPSADHAHTVILTANYGEAGALDRYGVDLPAVYSGHNELWYRGRPADDATVVIAVGFGDSLSALFASCQVARDLDNGVDIPNEEQDNDIRVCRDPVDSWATLWPRLQHYS</sequence>
<keyword evidence="7 8" id="KW-0472">Membrane</keyword>
<keyword evidence="5 8" id="KW-0812">Transmembrane</keyword>
<dbReference type="Proteomes" id="UP000256913">
    <property type="component" value="Unassembled WGS sequence"/>
</dbReference>
<dbReference type="InterPro" id="IPR038731">
    <property type="entry name" value="RgtA/B/C-like"/>
</dbReference>
<keyword evidence="11" id="KW-1185">Reference proteome</keyword>
<keyword evidence="2" id="KW-1003">Cell membrane</keyword>
<feature type="transmembrane region" description="Helical" evidence="8">
    <location>
        <begin position="285"/>
        <end position="304"/>
    </location>
</feature>
<organism evidence="10 11">
    <name type="scientific">Asanoa ferruginea</name>
    <dbReference type="NCBI Taxonomy" id="53367"/>
    <lineage>
        <taxon>Bacteria</taxon>
        <taxon>Bacillati</taxon>
        <taxon>Actinomycetota</taxon>
        <taxon>Actinomycetes</taxon>
        <taxon>Micromonosporales</taxon>
        <taxon>Micromonosporaceae</taxon>
        <taxon>Asanoa</taxon>
    </lineage>
</organism>
<dbReference type="GO" id="GO:0009103">
    <property type="term" value="P:lipopolysaccharide biosynthetic process"/>
    <property type="evidence" value="ECO:0007669"/>
    <property type="project" value="UniProtKB-ARBA"/>
</dbReference>
<dbReference type="EMBL" id="QUMQ01000001">
    <property type="protein sequence ID" value="REF99939.1"/>
    <property type="molecule type" value="Genomic_DNA"/>
</dbReference>
<feature type="transmembrane region" description="Helical" evidence="8">
    <location>
        <begin position="186"/>
        <end position="206"/>
    </location>
</feature>
<evidence type="ECO:0000256" key="6">
    <source>
        <dbReference type="ARBA" id="ARBA00022989"/>
    </source>
</evidence>
<dbReference type="PANTHER" id="PTHR33908">
    <property type="entry name" value="MANNOSYLTRANSFERASE YKCB-RELATED"/>
    <property type="match status" value="1"/>
</dbReference>
<comment type="subcellular location">
    <subcellularLocation>
        <location evidence="1">Cell membrane</location>
        <topology evidence="1">Multi-pass membrane protein</topology>
    </subcellularLocation>
</comment>
<reference evidence="10 11" key="1">
    <citation type="submission" date="2018-08" db="EMBL/GenBank/DDBJ databases">
        <title>Sequencing the genomes of 1000 actinobacteria strains.</title>
        <authorList>
            <person name="Klenk H.-P."/>
        </authorList>
    </citation>
    <scope>NUCLEOTIDE SEQUENCE [LARGE SCALE GENOMIC DNA]</scope>
    <source>
        <strain evidence="10 11">DSM 44099</strain>
    </source>
</reference>
<dbReference type="InterPro" id="IPR050297">
    <property type="entry name" value="LipidA_mod_glycosyltrf_83"/>
</dbReference>
<evidence type="ECO:0000256" key="5">
    <source>
        <dbReference type="ARBA" id="ARBA00022692"/>
    </source>
</evidence>
<evidence type="ECO:0000256" key="1">
    <source>
        <dbReference type="ARBA" id="ARBA00004651"/>
    </source>
</evidence>
<evidence type="ECO:0000259" key="9">
    <source>
        <dbReference type="Pfam" id="PF13231"/>
    </source>
</evidence>
<feature type="transmembrane region" description="Helical" evidence="8">
    <location>
        <begin position="311"/>
        <end position="332"/>
    </location>
</feature>
<evidence type="ECO:0000256" key="7">
    <source>
        <dbReference type="ARBA" id="ARBA00023136"/>
    </source>
</evidence>
<dbReference type="GO" id="GO:0005886">
    <property type="term" value="C:plasma membrane"/>
    <property type="evidence" value="ECO:0007669"/>
    <property type="project" value="UniProtKB-SubCell"/>
</dbReference>
<name>A0A3D9ZSR3_9ACTN</name>
<feature type="transmembrane region" description="Helical" evidence="8">
    <location>
        <begin position="67"/>
        <end position="88"/>
    </location>
</feature>
<evidence type="ECO:0000256" key="4">
    <source>
        <dbReference type="ARBA" id="ARBA00022679"/>
    </source>
</evidence>
<evidence type="ECO:0000313" key="10">
    <source>
        <dbReference type="EMBL" id="REF99939.1"/>
    </source>
</evidence>
<proteinExistence type="predicted"/>
<keyword evidence="3 10" id="KW-0328">Glycosyltransferase</keyword>
<gene>
    <name evidence="10" type="ORF">DFJ67_5986</name>
</gene>
<feature type="transmembrane region" description="Helical" evidence="8">
    <location>
        <begin position="230"/>
        <end position="255"/>
    </location>
</feature>
<keyword evidence="4 10" id="KW-0808">Transferase</keyword>
<evidence type="ECO:0000256" key="3">
    <source>
        <dbReference type="ARBA" id="ARBA00022676"/>
    </source>
</evidence>
<feature type="transmembrane region" description="Helical" evidence="8">
    <location>
        <begin position="262"/>
        <end position="279"/>
    </location>
</feature>
<keyword evidence="6 8" id="KW-1133">Transmembrane helix</keyword>
<comment type="caution">
    <text evidence="10">The sequence shown here is derived from an EMBL/GenBank/DDBJ whole genome shotgun (WGS) entry which is preliminary data.</text>
</comment>
<evidence type="ECO:0000256" key="2">
    <source>
        <dbReference type="ARBA" id="ARBA00022475"/>
    </source>
</evidence>
<dbReference type="AlphaFoldDB" id="A0A3D9ZSR3"/>
<evidence type="ECO:0000256" key="8">
    <source>
        <dbReference type="SAM" id="Phobius"/>
    </source>
</evidence>
<feature type="domain" description="Glycosyltransferase RgtA/B/C/D-like" evidence="9">
    <location>
        <begin position="46"/>
        <end position="204"/>
    </location>
</feature>
<dbReference type="GO" id="GO:0016763">
    <property type="term" value="F:pentosyltransferase activity"/>
    <property type="evidence" value="ECO:0007669"/>
    <property type="project" value="TreeGrafter"/>
</dbReference>
<dbReference type="PANTHER" id="PTHR33908:SF11">
    <property type="entry name" value="MEMBRANE PROTEIN"/>
    <property type="match status" value="1"/>
</dbReference>
<feature type="transmembrane region" description="Helical" evidence="8">
    <location>
        <begin position="100"/>
        <end position="133"/>
    </location>
</feature>
<accession>A0A3D9ZSR3</accession>